<keyword evidence="1" id="KW-1133">Transmembrane helix</keyword>
<comment type="caution">
    <text evidence="3">The sequence shown here is derived from an EMBL/GenBank/DDBJ whole genome shotgun (WGS) entry which is preliminary data.</text>
</comment>
<name>A0A0B2VVQ2_TOXCA</name>
<keyword evidence="1" id="KW-0472">Membrane</keyword>
<dbReference type="Proteomes" id="UP000031036">
    <property type="component" value="Unassembled WGS sequence"/>
</dbReference>
<accession>A0A0B2VVQ2</accession>
<protein>
    <submittedName>
        <fullName evidence="3">Uncharacterized protein</fullName>
    </submittedName>
</protein>
<feature type="chain" id="PRO_5002078643" evidence="2">
    <location>
        <begin position="24"/>
        <end position="159"/>
    </location>
</feature>
<evidence type="ECO:0000256" key="2">
    <source>
        <dbReference type="SAM" id="SignalP"/>
    </source>
</evidence>
<reference evidence="3 4" key="1">
    <citation type="submission" date="2014-11" db="EMBL/GenBank/DDBJ databases">
        <title>Genetic blueprint of the zoonotic pathogen Toxocara canis.</title>
        <authorList>
            <person name="Zhu X.-Q."/>
            <person name="Korhonen P.K."/>
            <person name="Cai H."/>
            <person name="Young N.D."/>
            <person name="Nejsum P."/>
            <person name="von Samson-Himmelstjerna G."/>
            <person name="Boag P.R."/>
            <person name="Tan P."/>
            <person name="Li Q."/>
            <person name="Min J."/>
            <person name="Yang Y."/>
            <person name="Wang X."/>
            <person name="Fang X."/>
            <person name="Hall R.S."/>
            <person name="Hofmann A."/>
            <person name="Sternberg P.W."/>
            <person name="Jex A.R."/>
            <person name="Gasser R.B."/>
        </authorList>
    </citation>
    <scope>NUCLEOTIDE SEQUENCE [LARGE SCALE GENOMIC DNA]</scope>
    <source>
        <strain evidence="3">PN_DK_2014</strain>
    </source>
</reference>
<organism evidence="3 4">
    <name type="scientific">Toxocara canis</name>
    <name type="common">Canine roundworm</name>
    <dbReference type="NCBI Taxonomy" id="6265"/>
    <lineage>
        <taxon>Eukaryota</taxon>
        <taxon>Metazoa</taxon>
        <taxon>Ecdysozoa</taxon>
        <taxon>Nematoda</taxon>
        <taxon>Chromadorea</taxon>
        <taxon>Rhabditida</taxon>
        <taxon>Spirurina</taxon>
        <taxon>Ascaridomorpha</taxon>
        <taxon>Ascaridoidea</taxon>
        <taxon>Toxocaridae</taxon>
        <taxon>Toxocara</taxon>
    </lineage>
</organism>
<dbReference type="EMBL" id="JPKZ01000792">
    <property type="protein sequence ID" value="KHN85422.1"/>
    <property type="molecule type" value="Genomic_DNA"/>
</dbReference>
<keyword evidence="4" id="KW-1185">Reference proteome</keyword>
<keyword evidence="1" id="KW-0812">Transmembrane</keyword>
<proteinExistence type="predicted"/>
<feature type="transmembrane region" description="Helical" evidence="1">
    <location>
        <begin position="78"/>
        <end position="101"/>
    </location>
</feature>
<evidence type="ECO:0000313" key="4">
    <source>
        <dbReference type="Proteomes" id="UP000031036"/>
    </source>
</evidence>
<evidence type="ECO:0000256" key="1">
    <source>
        <dbReference type="SAM" id="Phobius"/>
    </source>
</evidence>
<evidence type="ECO:0000313" key="3">
    <source>
        <dbReference type="EMBL" id="KHN85422.1"/>
    </source>
</evidence>
<dbReference type="AlphaFoldDB" id="A0A0B2VVQ2"/>
<gene>
    <name evidence="3" type="ORF">Tcan_05846</name>
</gene>
<feature type="signal peptide" evidence="2">
    <location>
        <begin position="1"/>
        <end position="23"/>
    </location>
</feature>
<dbReference type="OrthoDB" id="5787496at2759"/>
<dbReference type="OMA" id="CCCWEKC"/>
<keyword evidence="2" id="KW-0732">Signal</keyword>
<sequence length="159" mass="17986">MLPSTFCMVTCVFFSFCAILVDSDRTQCGGVKSTTTTRWLDTYICPSPKHNPLQNRCCDPPEFGCCTEATFFEKHTTAVISILLIIILVASTLLMLVCLCWEKCILHKAIRKRPSLDYITQPEEVEHLQATSIPCEASTNIRVYEVNADIIYQQNKELV</sequence>